<dbReference type="AlphaFoldDB" id="A0AAE0VMN3"/>
<organism evidence="9 10">
    <name type="scientific">Potamilus streckersoni</name>
    <dbReference type="NCBI Taxonomy" id="2493646"/>
    <lineage>
        <taxon>Eukaryota</taxon>
        <taxon>Metazoa</taxon>
        <taxon>Spiralia</taxon>
        <taxon>Lophotrochozoa</taxon>
        <taxon>Mollusca</taxon>
        <taxon>Bivalvia</taxon>
        <taxon>Autobranchia</taxon>
        <taxon>Heteroconchia</taxon>
        <taxon>Palaeoheterodonta</taxon>
        <taxon>Unionida</taxon>
        <taxon>Unionoidea</taxon>
        <taxon>Unionidae</taxon>
        <taxon>Ambleminae</taxon>
        <taxon>Lampsilini</taxon>
        <taxon>Potamilus</taxon>
    </lineage>
</organism>
<dbReference type="Pfam" id="PF00412">
    <property type="entry name" value="LIM"/>
    <property type="match status" value="4"/>
</dbReference>
<dbReference type="GO" id="GO:0046872">
    <property type="term" value="F:metal ion binding"/>
    <property type="evidence" value="ECO:0007669"/>
    <property type="project" value="UniProtKB-KW"/>
</dbReference>
<feature type="domain" description="LIM zinc-binding" evidence="8">
    <location>
        <begin position="4"/>
        <end position="64"/>
    </location>
</feature>
<keyword evidence="4 7" id="KW-0862">Zinc</keyword>
<dbReference type="PROSITE" id="PS00478">
    <property type="entry name" value="LIM_DOMAIN_1"/>
    <property type="match status" value="4"/>
</dbReference>
<dbReference type="PANTHER" id="PTHR24215:SF35">
    <property type="entry name" value="MUSCLE LIM PROTEIN MLP84B"/>
    <property type="match status" value="1"/>
</dbReference>
<evidence type="ECO:0000259" key="8">
    <source>
        <dbReference type="PROSITE" id="PS50023"/>
    </source>
</evidence>
<evidence type="ECO:0000256" key="5">
    <source>
        <dbReference type="ARBA" id="ARBA00023038"/>
    </source>
</evidence>
<evidence type="ECO:0000256" key="1">
    <source>
        <dbReference type="ARBA" id="ARBA00004123"/>
    </source>
</evidence>
<feature type="domain" description="LIM zinc-binding" evidence="8">
    <location>
        <begin position="112"/>
        <end position="172"/>
    </location>
</feature>
<keyword evidence="3" id="KW-0677">Repeat</keyword>
<evidence type="ECO:0000256" key="6">
    <source>
        <dbReference type="ARBA" id="ARBA00023242"/>
    </source>
</evidence>
<reference evidence="9" key="1">
    <citation type="journal article" date="2021" name="Genome Biol. Evol.">
        <title>A High-Quality Reference Genome for a Parasitic Bivalve with Doubly Uniparental Inheritance (Bivalvia: Unionida).</title>
        <authorList>
            <person name="Smith C.H."/>
        </authorList>
    </citation>
    <scope>NUCLEOTIDE SEQUENCE</scope>
    <source>
        <strain evidence="9">CHS0354</strain>
    </source>
</reference>
<keyword evidence="6" id="KW-0539">Nucleus</keyword>
<sequence length="410" mass="44195">MSSDRCPRCGHRVYFAEEQRALGKLWHKLCFKCATCNKLLDSTTCTEHDGEAFCKACYGKLFGPKGYGFAGGASGLSANADYVTQEPTSFAQAQAAPMLQRTDSSTRWGGTDACPRCGKPVYFAEEVRAIQRKWHKLCLRCANCDKLLDSYTVTEHEGDAFCKACYGKKFGPKGYGFAGGASGLSMDTGVPYEISTDNVSYLAQAQAAPILEASNSTGGKFGGGEGCSRCGKAVYFAEEARALGKKWHKLCLRCANCNKGLDSTTCTDHEGEVYCKSCHSKLFGPKGYGYAGGAALLSMDTGRVGEITRENVSQFAQAQAAPLLENGRGSGSKFGADICPRCFKAVYFAEQVQGGGRVYHKACFKCMACGKSIDSTTLCQREEEIFCKACYGRNFGPKGFGYGQALQHTE</sequence>
<dbReference type="Gene3D" id="2.10.110.10">
    <property type="entry name" value="Cysteine Rich Protein"/>
    <property type="match status" value="4"/>
</dbReference>
<protein>
    <recommendedName>
        <fullName evidence="8">LIM zinc-binding domain-containing protein</fullName>
    </recommendedName>
</protein>
<dbReference type="InterPro" id="IPR001781">
    <property type="entry name" value="Znf_LIM"/>
</dbReference>
<dbReference type="GO" id="GO:0005634">
    <property type="term" value="C:nucleus"/>
    <property type="evidence" value="ECO:0007669"/>
    <property type="project" value="UniProtKB-SubCell"/>
</dbReference>
<dbReference type="CDD" id="cd09326">
    <property type="entry name" value="LIM_CRP_like"/>
    <property type="match status" value="4"/>
</dbReference>
<dbReference type="GO" id="GO:0045214">
    <property type="term" value="P:sarcomere organization"/>
    <property type="evidence" value="ECO:0007669"/>
    <property type="project" value="TreeGrafter"/>
</dbReference>
<keyword evidence="10" id="KW-1185">Reference proteome</keyword>
<dbReference type="GO" id="GO:0008307">
    <property type="term" value="F:structural constituent of muscle"/>
    <property type="evidence" value="ECO:0007669"/>
    <property type="project" value="TreeGrafter"/>
</dbReference>
<dbReference type="SUPFAM" id="SSF57716">
    <property type="entry name" value="Glucocorticoid receptor-like (DNA-binding domain)"/>
    <property type="match status" value="8"/>
</dbReference>
<dbReference type="GO" id="GO:0060537">
    <property type="term" value="P:muscle tissue development"/>
    <property type="evidence" value="ECO:0007669"/>
    <property type="project" value="TreeGrafter"/>
</dbReference>
<dbReference type="PROSITE" id="PS50023">
    <property type="entry name" value="LIM_DOMAIN_2"/>
    <property type="match status" value="4"/>
</dbReference>
<dbReference type="FunFam" id="2.10.110.10:FF:000001">
    <property type="entry name" value="Cysteine and glycine-rich protein 1"/>
    <property type="match status" value="4"/>
</dbReference>
<feature type="domain" description="LIM zinc-binding" evidence="8">
    <location>
        <begin position="225"/>
        <end position="285"/>
    </location>
</feature>
<feature type="domain" description="LIM zinc-binding" evidence="8">
    <location>
        <begin position="337"/>
        <end position="397"/>
    </location>
</feature>
<keyword evidence="2 7" id="KW-0479">Metal-binding</keyword>
<reference evidence="9" key="2">
    <citation type="journal article" date="2021" name="Genome Biol. Evol.">
        <title>Developing a high-quality reference genome for a parasitic bivalve with doubly uniparental inheritance (Bivalvia: Unionida).</title>
        <authorList>
            <person name="Smith C.H."/>
        </authorList>
    </citation>
    <scope>NUCLEOTIDE SEQUENCE</scope>
    <source>
        <strain evidence="9">CHS0354</strain>
        <tissue evidence="9">Mantle</tissue>
    </source>
</reference>
<dbReference type="PANTHER" id="PTHR24215">
    <property type="entry name" value="RHO-GTPASE-ACTIVATING PROTEIN LRG1"/>
    <property type="match status" value="1"/>
</dbReference>
<accession>A0AAE0VMN3</accession>
<comment type="subcellular location">
    <subcellularLocation>
        <location evidence="1">Nucleus</location>
    </subcellularLocation>
</comment>
<keyword evidence="5 7" id="KW-0440">LIM domain</keyword>
<evidence type="ECO:0000256" key="2">
    <source>
        <dbReference type="ARBA" id="ARBA00022723"/>
    </source>
</evidence>
<name>A0AAE0VMN3_9BIVA</name>
<evidence type="ECO:0000256" key="7">
    <source>
        <dbReference type="PROSITE-ProRule" id="PRU00125"/>
    </source>
</evidence>
<evidence type="ECO:0000313" key="10">
    <source>
        <dbReference type="Proteomes" id="UP001195483"/>
    </source>
</evidence>
<reference evidence="9" key="3">
    <citation type="submission" date="2023-05" db="EMBL/GenBank/DDBJ databases">
        <authorList>
            <person name="Smith C.H."/>
        </authorList>
    </citation>
    <scope>NUCLEOTIDE SEQUENCE</scope>
    <source>
        <strain evidence="9">CHS0354</strain>
        <tissue evidence="9">Mantle</tissue>
    </source>
</reference>
<dbReference type="EMBL" id="JAEAOA010000695">
    <property type="protein sequence ID" value="KAK3583276.1"/>
    <property type="molecule type" value="Genomic_DNA"/>
</dbReference>
<dbReference type="Proteomes" id="UP001195483">
    <property type="component" value="Unassembled WGS sequence"/>
</dbReference>
<dbReference type="SMART" id="SM00132">
    <property type="entry name" value="LIM"/>
    <property type="match status" value="4"/>
</dbReference>
<dbReference type="GO" id="GO:0030018">
    <property type="term" value="C:Z disc"/>
    <property type="evidence" value="ECO:0007669"/>
    <property type="project" value="TreeGrafter"/>
</dbReference>
<gene>
    <name evidence="9" type="ORF">CHS0354_011164</name>
</gene>
<proteinExistence type="predicted"/>
<comment type="caution">
    <text evidence="9">The sequence shown here is derived from an EMBL/GenBank/DDBJ whole genome shotgun (WGS) entry which is preliminary data.</text>
</comment>
<evidence type="ECO:0000256" key="4">
    <source>
        <dbReference type="ARBA" id="ARBA00022833"/>
    </source>
</evidence>
<dbReference type="GO" id="GO:0042805">
    <property type="term" value="F:actinin binding"/>
    <property type="evidence" value="ECO:0007669"/>
    <property type="project" value="TreeGrafter"/>
</dbReference>
<evidence type="ECO:0000313" key="9">
    <source>
        <dbReference type="EMBL" id="KAK3583276.1"/>
    </source>
</evidence>
<evidence type="ECO:0000256" key="3">
    <source>
        <dbReference type="ARBA" id="ARBA00022737"/>
    </source>
</evidence>